<dbReference type="EMBL" id="CP006842">
    <property type="protein sequence ID" value="AHW62722.1"/>
    <property type="molecule type" value="Genomic_DNA"/>
</dbReference>
<dbReference type="AlphaFoldDB" id="X5DPY3"/>
<name>X5DPY3_9CORY</name>
<protein>
    <submittedName>
        <fullName evidence="2">Uncharacterized protein</fullName>
    </submittedName>
</protein>
<sequence>MSLRTDPRRPDFYRTVTEAKHGPTRLAPMTSSTTQTLPGLPASQGHLAGWTRGQIAHGDRRG</sequence>
<accession>X5DPY3</accession>
<evidence type="ECO:0000313" key="2">
    <source>
        <dbReference type="EMBL" id="AHW62722.1"/>
    </source>
</evidence>
<dbReference type="Proteomes" id="UP000023703">
    <property type="component" value="Chromosome"/>
</dbReference>
<dbReference type="STRING" id="1404245.CGLY_01370"/>
<dbReference type="KEGG" id="cgy:CGLY_01370"/>
<evidence type="ECO:0000256" key="1">
    <source>
        <dbReference type="SAM" id="MobiDB-lite"/>
    </source>
</evidence>
<reference evidence="2 3" key="1">
    <citation type="journal article" date="2015" name="Int. J. Syst. Evol. Microbiol.">
        <title>Revisiting Corynebacterium glyciniphilum (ex Kubota et al., 1972) sp. nov., nom. rev., isolated from putrefied banana.</title>
        <authorList>
            <person name="Al-Dilaimi A."/>
            <person name="Bednarz H."/>
            <person name="Lomker A."/>
            <person name="Niehaus K."/>
            <person name="Kalinowski J."/>
            <person name="Ruckert C."/>
        </authorList>
    </citation>
    <scope>NUCLEOTIDE SEQUENCE [LARGE SCALE GENOMIC DNA]</scope>
    <source>
        <strain evidence="2">AJ 3170</strain>
    </source>
</reference>
<organism evidence="2 3">
    <name type="scientific">Corynebacterium glyciniphilum AJ 3170</name>
    <dbReference type="NCBI Taxonomy" id="1404245"/>
    <lineage>
        <taxon>Bacteria</taxon>
        <taxon>Bacillati</taxon>
        <taxon>Actinomycetota</taxon>
        <taxon>Actinomycetes</taxon>
        <taxon>Mycobacteriales</taxon>
        <taxon>Corynebacteriaceae</taxon>
        <taxon>Corynebacterium</taxon>
    </lineage>
</organism>
<proteinExistence type="predicted"/>
<feature type="region of interest" description="Disordered" evidence="1">
    <location>
        <begin position="21"/>
        <end position="46"/>
    </location>
</feature>
<evidence type="ECO:0000313" key="3">
    <source>
        <dbReference type="Proteomes" id="UP000023703"/>
    </source>
</evidence>
<keyword evidence="3" id="KW-1185">Reference proteome</keyword>
<dbReference type="HOGENOM" id="CLU_2896450_0_0_11"/>
<gene>
    <name evidence="2" type="ORF">CGLY_01370</name>
</gene>